<sequence length="234" mass="26228">MRSILGIILFVSLVLSAIYTAVRLIFAPSASEAGEFDMQRSDYTLMLLQCILGIVVMLLPSLIERKWAVPIPSFIYILYYVFLYCAVFLGEVFNFYYRFAHWDTVLHAFSGAMLGALGFILVSLLNDAEKIHVQLSPFFVALFAFCFALAMGAVWEIYEYICDTLMQLNMQKYMSEAGEVFVGQAALQDTMADIICDALAALGVAVFGYLSLRRQQNVRKQPEAPQDGEMPAQA</sequence>
<dbReference type="EMBL" id="DVFI01000008">
    <property type="protein sequence ID" value="HIQ62055.1"/>
    <property type="molecule type" value="Genomic_DNA"/>
</dbReference>
<feature type="transmembrane region" description="Helical" evidence="1">
    <location>
        <begin position="43"/>
        <end position="63"/>
    </location>
</feature>
<evidence type="ECO:0000313" key="2">
    <source>
        <dbReference type="EMBL" id="HIQ62055.1"/>
    </source>
</evidence>
<feature type="transmembrane region" description="Helical" evidence="1">
    <location>
        <begin position="191"/>
        <end position="212"/>
    </location>
</feature>
<keyword evidence="1" id="KW-0812">Transmembrane</keyword>
<keyword evidence="1" id="KW-0472">Membrane</keyword>
<feature type="transmembrane region" description="Helical" evidence="1">
    <location>
        <begin position="75"/>
        <end position="99"/>
    </location>
</feature>
<dbReference type="InterPro" id="IPR014509">
    <property type="entry name" value="YjdF-like"/>
</dbReference>
<accession>A0A9D0YW76</accession>
<evidence type="ECO:0000313" key="3">
    <source>
        <dbReference type="Proteomes" id="UP000886819"/>
    </source>
</evidence>
<evidence type="ECO:0000256" key="1">
    <source>
        <dbReference type="SAM" id="Phobius"/>
    </source>
</evidence>
<feature type="transmembrane region" description="Helical" evidence="1">
    <location>
        <begin position="105"/>
        <end position="126"/>
    </location>
</feature>
<proteinExistence type="predicted"/>
<comment type="caution">
    <text evidence="2">The sequence shown here is derived from an EMBL/GenBank/DDBJ whole genome shotgun (WGS) entry which is preliminary data.</text>
</comment>
<dbReference type="Pfam" id="PF09997">
    <property type="entry name" value="DUF2238"/>
    <property type="match status" value="1"/>
</dbReference>
<organism evidence="2 3">
    <name type="scientific">Candidatus Avichristensenella intestinipullorum</name>
    <dbReference type="NCBI Taxonomy" id="2840693"/>
    <lineage>
        <taxon>Bacteria</taxon>
        <taxon>Bacillati</taxon>
        <taxon>Bacillota</taxon>
        <taxon>Clostridia</taxon>
        <taxon>Candidatus Avichristensenella</taxon>
    </lineage>
</organism>
<keyword evidence="1" id="KW-1133">Transmembrane helix</keyword>
<dbReference type="Proteomes" id="UP000886819">
    <property type="component" value="Unassembled WGS sequence"/>
</dbReference>
<feature type="transmembrane region" description="Helical" evidence="1">
    <location>
        <begin position="138"/>
        <end position="158"/>
    </location>
</feature>
<gene>
    <name evidence="2" type="ORF">IAA66_00535</name>
</gene>
<reference evidence="2" key="1">
    <citation type="submission" date="2020-10" db="EMBL/GenBank/DDBJ databases">
        <authorList>
            <person name="Gilroy R."/>
        </authorList>
    </citation>
    <scope>NUCLEOTIDE SEQUENCE</scope>
    <source>
        <strain evidence="2">ChiHile30-977</strain>
    </source>
</reference>
<reference evidence="2" key="2">
    <citation type="journal article" date="2021" name="PeerJ">
        <title>Extensive microbial diversity within the chicken gut microbiome revealed by metagenomics and culture.</title>
        <authorList>
            <person name="Gilroy R."/>
            <person name="Ravi A."/>
            <person name="Getino M."/>
            <person name="Pursley I."/>
            <person name="Horton D.L."/>
            <person name="Alikhan N.F."/>
            <person name="Baker D."/>
            <person name="Gharbi K."/>
            <person name="Hall N."/>
            <person name="Watson M."/>
            <person name="Adriaenssens E.M."/>
            <person name="Foster-Nyarko E."/>
            <person name="Jarju S."/>
            <person name="Secka A."/>
            <person name="Antonio M."/>
            <person name="Oren A."/>
            <person name="Chaudhuri R.R."/>
            <person name="La Ragione R."/>
            <person name="Hildebrand F."/>
            <person name="Pallen M.J."/>
        </authorList>
    </citation>
    <scope>NUCLEOTIDE SEQUENCE</scope>
    <source>
        <strain evidence="2">ChiHile30-977</strain>
    </source>
</reference>
<evidence type="ECO:0008006" key="4">
    <source>
        <dbReference type="Google" id="ProtNLM"/>
    </source>
</evidence>
<name>A0A9D0YW76_9FIRM</name>
<dbReference type="AlphaFoldDB" id="A0A9D0YW76"/>
<protein>
    <recommendedName>
        <fullName evidence="4">DUF2238 domain-containing protein</fullName>
    </recommendedName>
</protein>